<keyword evidence="3" id="KW-1185">Reference proteome</keyword>
<proteinExistence type="predicted"/>
<keyword evidence="1" id="KW-0812">Transmembrane</keyword>
<sequence>MFILYKYLITAALVVLISEVAKRSANLGALIASLPIVTLLVLIWLHVEGAAADKITKHAFYTFWYVIPTLPMFLVFPLAYRKFGFWLSLVFVCILTVVLVALWSKLVSYFGIKLF</sequence>
<protein>
    <submittedName>
        <fullName evidence="2">DUF3147 family protein</fullName>
    </submittedName>
</protein>
<keyword evidence="1" id="KW-1133">Transmembrane helix</keyword>
<evidence type="ECO:0000313" key="2">
    <source>
        <dbReference type="EMBL" id="MFC3702114.1"/>
    </source>
</evidence>
<gene>
    <name evidence="2" type="ORF">ACFOND_10710</name>
</gene>
<organism evidence="2 3">
    <name type="scientific">Reinekea marina</name>
    <dbReference type="NCBI Taxonomy" id="1310421"/>
    <lineage>
        <taxon>Bacteria</taxon>
        <taxon>Pseudomonadati</taxon>
        <taxon>Pseudomonadota</taxon>
        <taxon>Gammaproteobacteria</taxon>
        <taxon>Oceanospirillales</taxon>
        <taxon>Saccharospirillaceae</taxon>
        <taxon>Reinekea</taxon>
    </lineage>
</organism>
<keyword evidence="1" id="KW-0472">Membrane</keyword>
<accession>A0ABV7WUV1</accession>
<dbReference type="Proteomes" id="UP001595710">
    <property type="component" value="Unassembled WGS sequence"/>
</dbReference>
<dbReference type="RefSeq" id="WP_377363018.1">
    <property type="nucleotide sequence ID" value="NZ_JBHRYN010000012.1"/>
</dbReference>
<reference evidence="3" key="1">
    <citation type="journal article" date="2019" name="Int. J. Syst. Evol. Microbiol.">
        <title>The Global Catalogue of Microorganisms (GCM) 10K type strain sequencing project: providing services to taxonomists for standard genome sequencing and annotation.</title>
        <authorList>
            <consortium name="The Broad Institute Genomics Platform"/>
            <consortium name="The Broad Institute Genome Sequencing Center for Infectious Disease"/>
            <person name="Wu L."/>
            <person name="Ma J."/>
        </authorList>
    </citation>
    <scope>NUCLEOTIDE SEQUENCE [LARGE SCALE GENOMIC DNA]</scope>
    <source>
        <strain evidence="3">CECT 8288</strain>
    </source>
</reference>
<feature type="transmembrane region" description="Helical" evidence="1">
    <location>
        <begin position="59"/>
        <end position="79"/>
    </location>
</feature>
<comment type="caution">
    <text evidence="2">The sequence shown here is derived from an EMBL/GenBank/DDBJ whole genome shotgun (WGS) entry which is preliminary data.</text>
</comment>
<feature type="transmembrane region" description="Helical" evidence="1">
    <location>
        <begin position="30"/>
        <end position="47"/>
    </location>
</feature>
<evidence type="ECO:0000313" key="3">
    <source>
        <dbReference type="Proteomes" id="UP001595710"/>
    </source>
</evidence>
<feature type="transmembrane region" description="Helical" evidence="1">
    <location>
        <begin position="85"/>
        <end position="103"/>
    </location>
</feature>
<dbReference type="EMBL" id="JBHRYN010000012">
    <property type="protein sequence ID" value="MFC3702114.1"/>
    <property type="molecule type" value="Genomic_DNA"/>
</dbReference>
<name>A0ABV7WUV1_9GAMM</name>
<evidence type="ECO:0000256" key="1">
    <source>
        <dbReference type="SAM" id="Phobius"/>
    </source>
</evidence>